<evidence type="ECO:0000313" key="4">
    <source>
        <dbReference type="Proteomes" id="UP000325743"/>
    </source>
</evidence>
<evidence type="ECO:0000256" key="1">
    <source>
        <dbReference type="ARBA" id="ARBA00006987"/>
    </source>
</evidence>
<dbReference type="PANTHER" id="PTHR42928:SF5">
    <property type="entry name" value="BLR1237 PROTEIN"/>
    <property type="match status" value="1"/>
</dbReference>
<dbReference type="PIRSF" id="PIRSF017082">
    <property type="entry name" value="YflP"/>
    <property type="match status" value="1"/>
</dbReference>
<evidence type="ECO:0000313" key="3">
    <source>
        <dbReference type="EMBL" id="QEZ43961.1"/>
    </source>
</evidence>
<dbReference type="Gene3D" id="3.40.190.10">
    <property type="entry name" value="Periplasmic binding protein-like II"/>
    <property type="match status" value="1"/>
</dbReference>
<name>A0A5P3VFG1_9BURK</name>
<evidence type="ECO:0000256" key="2">
    <source>
        <dbReference type="SAM" id="SignalP"/>
    </source>
</evidence>
<dbReference type="SUPFAM" id="SSF53850">
    <property type="entry name" value="Periplasmic binding protein-like II"/>
    <property type="match status" value="1"/>
</dbReference>
<proteinExistence type="inferred from homology"/>
<dbReference type="InterPro" id="IPR005064">
    <property type="entry name" value="BUG"/>
</dbReference>
<feature type="signal peptide" evidence="2">
    <location>
        <begin position="1"/>
        <end position="27"/>
    </location>
</feature>
<dbReference type="InterPro" id="IPR042100">
    <property type="entry name" value="Bug_dom1"/>
</dbReference>
<accession>A0A5P3VFG1</accession>
<keyword evidence="2" id="KW-0732">Signal</keyword>
<protein>
    <submittedName>
        <fullName evidence="3">Tripartite tricarboxylate transporter substrate binding protein</fullName>
    </submittedName>
</protein>
<dbReference type="EMBL" id="CP032518">
    <property type="protein sequence ID" value="QEZ43961.1"/>
    <property type="molecule type" value="Genomic_DNA"/>
</dbReference>
<dbReference type="Gene3D" id="3.40.190.150">
    <property type="entry name" value="Bordetella uptake gene, domain 1"/>
    <property type="match status" value="1"/>
</dbReference>
<feature type="chain" id="PRO_5024947233" evidence="2">
    <location>
        <begin position="28"/>
        <end position="326"/>
    </location>
</feature>
<dbReference type="CDD" id="cd13578">
    <property type="entry name" value="PBP2_Bug27"/>
    <property type="match status" value="1"/>
</dbReference>
<reference evidence="3 4" key="1">
    <citation type="submission" date="2018-09" db="EMBL/GenBank/DDBJ databases">
        <title>Complete genome sequence of Cupriavidus oxalaticus T2, a bacterium capable of phenol tolerance and degradation.</title>
        <authorList>
            <person name="Yan J."/>
        </authorList>
    </citation>
    <scope>NUCLEOTIDE SEQUENCE [LARGE SCALE GENOMIC DNA]</scope>
    <source>
        <strain evidence="3 4">T2</strain>
    </source>
</reference>
<dbReference type="Pfam" id="PF03401">
    <property type="entry name" value="TctC"/>
    <property type="match status" value="1"/>
</dbReference>
<gene>
    <name evidence="3" type="ORF">D2917_06765</name>
</gene>
<comment type="similarity">
    <text evidence="1">Belongs to the UPF0065 (bug) family.</text>
</comment>
<dbReference type="PANTHER" id="PTHR42928">
    <property type="entry name" value="TRICARBOXYLATE-BINDING PROTEIN"/>
    <property type="match status" value="1"/>
</dbReference>
<sequence>METKLKPAISKSAISFAIAAFATVAHAAETYPTKPVTLVVAYAAGGMTDILTRKIAADLQAQTGQPFVVDNKPGATGQIATEFVSRRPADGYTILVGATSHVINPALKKSLPYDARKAFDPVALLAISPNFVLVNSGLNIKTFADLKTYARTHSTIPYGTAGIGGAPHVIGELLRAQSGLPFVHVAYKGAAPAMGDLVSGQVPFGVAESVTANAYLKSGKIVPLAVASARRSEMYPSVPTLNELGYKGFDLSTWVGVYAPAGTSPQILETLNKGIRKAIASKMTSDYIHSTGSEPGNMDLPTYKAFVQSEIDKWKAVIQQAGVKDE</sequence>
<organism evidence="3 4">
    <name type="scientific">Cupriavidus oxalaticus</name>
    <dbReference type="NCBI Taxonomy" id="96344"/>
    <lineage>
        <taxon>Bacteria</taxon>
        <taxon>Pseudomonadati</taxon>
        <taxon>Pseudomonadota</taxon>
        <taxon>Betaproteobacteria</taxon>
        <taxon>Burkholderiales</taxon>
        <taxon>Burkholderiaceae</taxon>
        <taxon>Cupriavidus</taxon>
    </lineage>
</organism>
<dbReference type="AlphaFoldDB" id="A0A5P3VFG1"/>
<dbReference type="Proteomes" id="UP000325743">
    <property type="component" value="Chromosome 1"/>
</dbReference>